<dbReference type="Proteomes" id="UP000183126">
    <property type="component" value="Chromosome I"/>
</dbReference>
<keyword evidence="2" id="KW-1185">Reference proteome</keyword>
<name>A0ABY0UB01_9PSED</name>
<dbReference type="EMBL" id="LT629760">
    <property type="protein sequence ID" value="SDS37636.1"/>
    <property type="molecule type" value="Genomic_DNA"/>
</dbReference>
<gene>
    <name evidence="1" type="ORF">SAMN04490205_2323</name>
</gene>
<accession>A0ABY0UB01</accession>
<evidence type="ECO:0000313" key="2">
    <source>
        <dbReference type="Proteomes" id="UP000183126"/>
    </source>
</evidence>
<sequence>MNGLYPTQTYHPANIQAQNEASINKQQQGPNSNQAPRAWTSAYTVDAFGGQASFQPIPTLTIRPKTDFILRATVNLIPGLVSAGISKTIRFDPLIKVGPTDTGGVTVGFTPRLEVELGAAVRAGLTDIFKTGVGVSGGLGGSQKFTFGAPEFRATLEPTGVFKANADLNPTLGSEQSLNLNGSVGFGAGVASVGVNQNFSNSLGQQIRVGGPGVQFELSATGQPKISSNFDRTVSISNSYTFSPKTSVSAQIHPGQLDVSARLGAGSSFTVEHTVIFNTDPAKEAPPRHVFSARSGVSVDGSFGFKVSLFPSGSPLNISAEVGFNPGASLAGGGRYTM</sequence>
<dbReference type="RefSeq" id="WP_231986894.1">
    <property type="nucleotide sequence ID" value="NZ_JYLK01000002.1"/>
</dbReference>
<protein>
    <submittedName>
        <fullName evidence="1">Uncharacterized protein</fullName>
    </submittedName>
</protein>
<organism evidence="1 2">
    <name type="scientific">Pseudomonas trivialis</name>
    <dbReference type="NCBI Taxonomy" id="200450"/>
    <lineage>
        <taxon>Bacteria</taxon>
        <taxon>Pseudomonadati</taxon>
        <taxon>Pseudomonadota</taxon>
        <taxon>Gammaproteobacteria</taxon>
        <taxon>Pseudomonadales</taxon>
        <taxon>Pseudomonadaceae</taxon>
        <taxon>Pseudomonas</taxon>
    </lineage>
</organism>
<reference evidence="1 2" key="1">
    <citation type="submission" date="2016-10" db="EMBL/GenBank/DDBJ databases">
        <authorList>
            <person name="Varghese N."/>
            <person name="Submissions S."/>
        </authorList>
    </citation>
    <scope>NUCLEOTIDE SEQUENCE [LARGE SCALE GENOMIC DNA]</scope>
    <source>
        <strain evidence="1 2">BS3111</strain>
    </source>
</reference>
<evidence type="ECO:0000313" key="1">
    <source>
        <dbReference type="EMBL" id="SDS37636.1"/>
    </source>
</evidence>
<proteinExistence type="predicted"/>